<dbReference type="PANTHER" id="PTHR33840:SF2">
    <property type="entry name" value="TLE1 PHOSPHOLIPASE DOMAIN-CONTAINING PROTEIN"/>
    <property type="match status" value="1"/>
</dbReference>
<reference evidence="3 4" key="1">
    <citation type="submission" date="2023-08" db="EMBL/GenBank/DDBJ databases">
        <title>Black Yeasts Isolated from many extreme environments.</title>
        <authorList>
            <person name="Coleine C."/>
            <person name="Stajich J.E."/>
            <person name="Selbmann L."/>
        </authorList>
    </citation>
    <scope>NUCLEOTIDE SEQUENCE [LARGE SCALE GENOMIC DNA]</scope>
    <source>
        <strain evidence="3 4">CCFEE 5885</strain>
    </source>
</reference>
<sequence>MASSVINPWKRQGYPLQSTISSLTTQHPDPAPPEQESTLAKEAYSSRVGKHEEASTGSDGQNRRVVSLQLFTNDVTALPASTPSSPEIGVEDVNQTTTCQAQESNQAARVSKPWHRNTYPLQAPVSNVDLRHLPTPPPSPETEPQPDNEVHADQTRENNQVIDKEIKAFHRRAYPLQVPASNANLRRSSTPSSLERQPQHASQASTEKHRENNQASTVSKAFRRQVYPLQVPASNANLRRSPTPSSSKREPQDTNEVSTKEFQEHDQAGKVAKTFRRQVYPLQTPASITNLRGSPTPPSSPEGEAEHATAVNHEDLRGSNHAAKGSQTSSASVADLRRPPSPLPPSPIGRGTQSENKSSATKCREEELASKVINQWRRQAYPLQSPKNVSPFQRLATPHPREHEAEKDDTSRSIHLPRNIRAATDSEGHDQNGRSIVVCLDGTGDKFDNDNSNIVHLISALKKDDPHQVSYYQAGIGTYSSSGLSAGASAAMDMAIGSGLGLHVRDAYNFLMHSYKEGDKICIFGFSRGAYTARCLAGMIHKVGLLPPRNLQQVPFAYEFYKNDTPEGWKQSEDFKKTFCIDVCVHFLGCFDSVASVGFIPRQLPLSSTPTSKPRYFRHAMALDERRAKFKICRHQTKDWDEIEQAAPPIDATAKSARSNSLRVLPNYKDLDDAPPRYTPHMRYGKSNHPNLTDQEYEILWGHEASFDTDVLEVWFLGAHADVGGGAVPNDERHKLAQIPLRWMIRQAFDCNTGIIFKTEVLAEYGLDVHTLWPKYERLNAPVHGPPPSFLEKYEDDLPPRSIRRSKLVPIKRQEKGEHFYHLKGRADEDWTPEQLEDFYDAMSPLNDQLVQAPSWWLLELWPVRYKVPIGLGEVSTRLGMNLGRYRGVDDYEPNVHWTVLHRVEHMGYKIQARTYANTTWRTVV</sequence>
<protein>
    <recommendedName>
        <fullName evidence="2">T6SS Phospholipase effector Tle1-like catalytic domain-containing protein</fullName>
    </recommendedName>
</protein>
<feature type="compositionally biased region" description="Basic and acidic residues" evidence="1">
    <location>
        <begin position="247"/>
        <end position="268"/>
    </location>
</feature>
<feature type="region of interest" description="Disordered" evidence="1">
    <location>
        <begin position="1"/>
        <end position="65"/>
    </location>
</feature>
<feature type="domain" description="T6SS Phospholipase effector Tle1-like catalytic" evidence="2">
    <location>
        <begin position="434"/>
        <end position="747"/>
    </location>
</feature>
<feature type="compositionally biased region" description="Polar residues" evidence="1">
    <location>
        <begin position="284"/>
        <end position="293"/>
    </location>
</feature>
<feature type="compositionally biased region" description="Basic and acidic residues" evidence="1">
    <location>
        <begin position="399"/>
        <end position="412"/>
    </location>
</feature>
<proteinExistence type="predicted"/>
<dbReference type="InterPro" id="IPR018712">
    <property type="entry name" value="Tle1-like_cat"/>
</dbReference>
<feature type="region of interest" description="Disordered" evidence="1">
    <location>
        <begin position="382"/>
        <end position="417"/>
    </location>
</feature>
<evidence type="ECO:0000313" key="4">
    <source>
        <dbReference type="Proteomes" id="UP001345013"/>
    </source>
</evidence>
<feature type="compositionally biased region" description="Pro residues" evidence="1">
    <location>
        <begin position="134"/>
        <end position="143"/>
    </location>
</feature>
<evidence type="ECO:0000256" key="1">
    <source>
        <dbReference type="SAM" id="MobiDB-lite"/>
    </source>
</evidence>
<feature type="region of interest" description="Disordered" evidence="1">
    <location>
        <begin position="98"/>
        <end position="158"/>
    </location>
</feature>
<gene>
    <name evidence="3" type="ORF">LTR24_006962</name>
</gene>
<feature type="compositionally biased region" description="Polar residues" evidence="1">
    <location>
        <begin position="15"/>
        <end position="27"/>
    </location>
</feature>
<feature type="compositionally biased region" description="Basic and acidic residues" evidence="1">
    <location>
        <begin position="304"/>
        <end position="318"/>
    </location>
</feature>
<evidence type="ECO:0000259" key="2">
    <source>
        <dbReference type="Pfam" id="PF09994"/>
    </source>
</evidence>
<name>A0ABR0K604_9EURO</name>
<comment type="caution">
    <text evidence="3">The sequence shown here is derived from an EMBL/GenBank/DDBJ whole genome shotgun (WGS) entry which is preliminary data.</text>
</comment>
<dbReference type="InterPro" id="IPR029058">
    <property type="entry name" value="AB_hydrolase_fold"/>
</dbReference>
<feature type="region of interest" description="Disordered" evidence="1">
    <location>
        <begin position="173"/>
        <end position="365"/>
    </location>
</feature>
<feature type="compositionally biased region" description="Polar residues" evidence="1">
    <location>
        <begin position="98"/>
        <end position="108"/>
    </location>
</feature>
<dbReference type="PANTHER" id="PTHR33840">
    <property type="match status" value="1"/>
</dbReference>
<evidence type="ECO:0000313" key="3">
    <source>
        <dbReference type="EMBL" id="KAK5086244.1"/>
    </source>
</evidence>
<feature type="compositionally biased region" description="Basic and acidic residues" evidence="1">
    <location>
        <begin position="148"/>
        <end position="158"/>
    </location>
</feature>
<keyword evidence="4" id="KW-1185">Reference proteome</keyword>
<feature type="compositionally biased region" description="Polar residues" evidence="1">
    <location>
        <begin position="179"/>
        <end position="205"/>
    </location>
</feature>
<organism evidence="3 4">
    <name type="scientific">Lithohypha guttulata</name>
    <dbReference type="NCBI Taxonomy" id="1690604"/>
    <lineage>
        <taxon>Eukaryota</taxon>
        <taxon>Fungi</taxon>
        <taxon>Dikarya</taxon>
        <taxon>Ascomycota</taxon>
        <taxon>Pezizomycotina</taxon>
        <taxon>Eurotiomycetes</taxon>
        <taxon>Chaetothyriomycetidae</taxon>
        <taxon>Chaetothyriales</taxon>
        <taxon>Trichomeriaceae</taxon>
        <taxon>Lithohypha</taxon>
    </lineage>
</organism>
<dbReference type="Proteomes" id="UP001345013">
    <property type="component" value="Unassembled WGS sequence"/>
</dbReference>
<dbReference type="Pfam" id="PF09994">
    <property type="entry name" value="T6SS_Tle1-like_cat"/>
    <property type="match status" value="1"/>
</dbReference>
<accession>A0ABR0K604</accession>
<dbReference type="SUPFAM" id="SSF53474">
    <property type="entry name" value="alpha/beta-Hydrolases"/>
    <property type="match status" value="1"/>
</dbReference>
<dbReference type="EMBL" id="JAVRRG010000097">
    <property type="protein sequence ID" value="KAK5086244.1"/>
    <property type="molecule type" value="Genomic_DNA"/>
</dbReference>
<feature type="compositionally biased region" description="Polar residues" evidence="1">
    <location>
        <begin position="351"/>
        <end position="361"/>
    </location>
</feature>
<feature type="compositionally biased region" description="Polar residues" evidence="1">
    <location>
        <begin position="232"/>
        <end position="246"/>
    </location>
</feature>